<name>A0A6I6JXQ7_9BACT</name>
<dbReference type="EMBL" id="CP046401">
    <property type="protein sequence ID" value="QGY42484.1"/>
    <property type="molecule type" value="Genomic_DNA"/>
</dbReference>
<dbReference type="Proteomes" id="UP000428260">
    <property type="component" value="Chromosome"/>
</dbReference>
<protein>
    <submittedName>
        <fullName evidence="1">Uncharacterized protein</fullName>
    </submittedName>
</protein>
<dbReference type="AlphaFoldDB" id="A0A6I6JXQ7"/>
<evidence type="ECO:0000313" key="2">
    <source>
        <dbReference type="Proteomes" id="UP000428260"/>
    </source>
</evidence>
<accession>A0A6I6JXQ7</accession>
<dbReference type="KEGG" id="mcos:GM418_02090"/>
<sequence>MSSALLTTKQISLDDFKKLNPEMRYLKLLETCPDLFQRVPLYHIAWYLGIKPEFLSWMRKRLITKSE</sequence>
<gene>
    <name evidence="1" type="ORF">GM418_02090</name>
</gene>
<reference evidence="1 2" key="1">
    <citation type="submission" date="2019-11" db="EMBL/GenBank/DDBJ databases">
        <authorList>
            <person name="Zheng R.K."/>
            <person name="Sun C.M."/>
        </authorList>
    </citation>
    <scope>NUCLEOTIDE SEQUENCE [LARGE SCALE GENOMIC DNA]</scope>
    <source>
        <strain evidence="1 2">WC007</strain>
    </source>
</reference>
<evidence type="ECO:0000313" key="1">
    <source>
        <dbReference type="EMBL" id="QGY42484.1"/>
    </source>
</evidence>
<proteinExistence type="predicted"/>
<keyword evidence="2" id="KW-1185">Reference proteome</keyword>
<organism evidence="1 2">
    <name type="scientific">Maribellus comscasis</name>
    <dbReference type="NCBI Taxonomy" id="2681766"/>
    <lineage>
        <taxon>Bacteria</taxon>
        <taxon>Pseudomonadati</taxon>
        <taxon>Bacteroidota</taxon>
        <taxon>Bacteroidia</taxon>
        <taxon>Marinilabiliales</taxon>
        <taxon>Prolixibacteraceae</taxon>
        <taxon>Maribellus</taxon>
    </lineage>
</organism>